<dbReference type="PANTHER" id="PTHR15696:SF0">
    <property type="entry name" value="TELOMERASE-BINDING PROTEIN EST1A"/>
    <property type="match status" value="1"/>
</dbReference>
<evidence type="ECO:0000313" key="2">
    <source>
        <dbReference type="EMBL" id="KAF9489818.1"/>
    </source>
</evidence>
<protein>
    <submittedName>
        <fullName evidence="2">Uncharacterized protein</fullName>
    </submittedName>
</protein>
<feature type="compositionally biased region" description="Low complexity" evidence="1">
    <location>
        <begin position="116"/>
        <end position="147"/>
    </location>
</feature>
<dbReference type="GO" id="GO:0005697">
    <property type="term" value="C:telomerase holoenzyme complex"/>
    <property type="evidence" value="ECO:0007669"/>
    <property type="project" value="TreeGrafter"/>
</dbReference>
<dbReference type="Proteomes" id="UP000807025">
    <property type="component" value="Unassembled WGS sequence"/>
</dbReference>
<dbReference type="InterPro" id="IPR011990">
    <property type="entry name" value="TPR-like_helical_dom_sf"/>
</dbReference>
<evidence type="ECO:0000256" key="1">
    <source>
        <dbReference type="SAM" id="MobiDB-lite"/>
    </source>
</evidence>
<dbReference type="OrthoDB" id="2017974at2759"/>
<dbReference type="AlphaFoldDB" id="A0A9P6DBL4"/>
<name>A0A9P6DBL4_PLEER</name>
<dbReference type="GO" id="GO:0070034">
    <property type="term" value="F:telomerase RNA binding"/>
    <property type="evidence" value="ECO:0007669"/>
    <property type="project" value="TreeGrafter"/>
</dbReference>
<dbReference type="Gene3D" id="1.25.40.10">
    <property type="entry name" value="Tetratricopeptide repeat domain"/>
    <property type="match status" value="1"/>
</dbReference>
<feature type="compositionally biased region" description="Basic residues" evidence="1">
    <location>
        <begin position="96"/>
        <end position="106"/>
    </location>
</feature>
<dbReference type="PANTHER" id="PTHR15696">
    <property type="entry name" value="SMG-7 SUPPRESSOR WITH MORPHOLOGICAL EFFECT ON GENITALIA PROTEIN 7"/>
    <property type="match status" value="1"/>
</dbReference>
<gene>
    <name evidence="2" type="ORF">BDN71DRAFT_1455459</name>
</gene>
<comment type="caution">
    <text evidence="2">The sequence shown here is derived from an EMBL/GenBank/DDBJ whole genome shotgun (WGS) entry which is preliminary data.</text>
</comment>
<dbReference type="GO" id="GO:0000184">
    <property type="term" value="P:nuclear-transcribed mRNA catabolic process, nonsense-mediated decay"/>
    <property type="evidence" value="ECO:0007669"/>
    <property type="project" value="TreeGrafter"/>
</dbReference>
<evidence type="ECO:0000313" key="3">
    <source>
        <dbReference type="Proteomes" id="UP000807025"/>
    </source>
</evidence>
<dbReference type="InterPro" id="IPR045153">
    <property type="entry name" value="Est1/Ebs1-like"/>
</dbReference>
<accession>A0A9P6DBL4</accession>
<sequence>MRAESHNFYDSVQRGPAIKSSMHTHQLPEEANPEDISQSLRISSLHHTRLPRTYKYSRQSDTDSNSTMPRTVEPEAILEATIHYHAPPWEASKLPPHPRLHGRPTPRPKASWDNVSSSSASSYAASTSSSSFTLSSDSTGSSSAPSALFDSQGKPSSHTSSSTFSSQLKALYRTIKELEARIKGDSPADASQGNMGTTVEEFERESWRTRIADHKRLADTIYNILEMTLAPGIPASLRSIPTKYNLISCLWNTGFHHLLESLRRASFTSLLALEHLQDFIYYAYTFYTGLYEERTLGGFKSDWLEALGDLARYRTIVATMVQSNFGHRALLTAAALSGVPGSENQPAGAEASSDINSQEPSIGVAAARSLEVLPEKERWRKTAQGWYGKGIADTPGNGRLHHCLALLSQEVEGEELRTIYHFVKSMTSLHPFLASREPGILPIWSAELQARRLLPGASVSDLFVLIHGMLFTANQLCNFETILVRFLEKLAVDDAEDKEWIMMAAVNIGAVLEYGKPEGTLKQAGVSNAEGFAPQPQSSARKDQMDVDDINFPTTDPEAKPHVTLSLAAQLMSAMLSQVLRNPIRRDVPNPYLTILLTFLATILKNEKALKLLKPYIPWSDLANFFSNIPSNVTEKVLCTGERWSMLTSKCAPLPEDWCIRAMAWVGRKVFERGYWSKEEERAAELELLDDMDGRVGDSSTTRFSLSDARWTRIVRCAVGIANLVDGFSWVDSTRRCRVDRLLAEKLQRGEGLGYNEQGQEGYGGIGRRWDGSMDVDEELATFLTTQR</sequence>
<dbReference type="GO" id="GO:0042162">
    <property type="term" value="F:telomeric DNA binding"/>
    <property type="evidence" value="ECO:0007669"/>
    <property type="project" value="TreeGrafter"/>
</dbReference>
<feature type="region of interest" description="Disordered" evidence="1">
    <location>
        <begin position="88"/>
        <end position="162"/>
    </location>
</feature>
<keyword evidence="3" id="KW-1185">Reference proteome</keyword>
<dbReference type="SUPFAM" id="SSF48452">
    <property type="entry name" value="TPR-like"/>
    <property type="match status" value="1"/>
</dbReference>
<reference evidence="2" key="1">
    <citation type="submission" date="2020-11" db="EMBL/GenBank/DDBJ databases">
        <authorList>
            <consortium name="DOE Joint Genome Institute"/>
            <person name="Ahrendt S."/>
            <person name="Riley R."/>
            <person name="Andreopoulos W."/>
            <person name="Labutti K."/>
            <person name="Pangilinan J."/>
            <person name="Ruiz-Duenas F.J."/>
            <person name="Barrasa J.M."/>
            <person name="Sanchez-Garcia M."/>
            <person name="Camarero S."/>
            <person name="Miyauchi S."/>
            <person name="Serrano A."/>
            <person name="Linde D."/>
            <person name="Babiker R."/>
            <person name="Drula E."/>
            <person name="Ayuso-Fernandez I."/>
            <person name="Pacheco R."/>
            <person name="Padilla G."/>
            <person name="Ferreira P."/>
            <person name="Barriuso J."/>
            <person name="Kellner H."/>
            <person name="Castanera R."/>
            <person name="Alfaro M."/>
            <person name="Ramirez L."/>
            <person name="Pisabarro A.G."/>
            <person name="Kuo A."/>
            <person name="Tritt A."/>
            <person name="Lipzen A."/>
            <person name="He G."/>
            <person name="Yan M."/>
            <person name="Ng V."/>
            <person name="Cullen D."/>
            <person name="Martin F."/>
            <person name="Rosso M.-N."/>
            <person name="Henrissat B."/>
            <person name="Hibbett D."/>
            <person name="Martinez A.T."/>
            <person name="Grigoriev I.V."/>
        </authorList>
    </citation>
    <scope>NUCLEOTIDE SEQUENCE</scope>
    <source>
        <strain evidence="2">ATCC 90797</strain>
    </source>
</reference>
<proteinExistence type="predicted"/>
<organism evidence="2 3">
    <name type="scientific">Pleurotus eryngii</name>
    <name type="common">Boletus of the steppes</name>
    <dbReference type="NCBI Taxonomy" id="5323"/>
    <lineage>
        <taxon>Eukaryota</taxon>
        <taxon>Fungi</taxon>
        <taxon>Dikarya</taxon>
        <taxon>Basidiomycota</taxon>
        <taxon>Agaricomycotina</taxon>
        <taxon>Agaricomycetes</taxon>
        <taxon>Agaricomycetidae</taxon>
        <taxon>Agaricales</taxon>
        <taxon>Pleurotineae</taxon>
        <taxon>Pleurotaceae</taxon>
        <taxon>Pleurotus</taxon>
    </lineage>
</organism>
<dbReference type="EMBL" id="MU154658">
    <property type="protein sequence ID" value="KAF9489818.1"/>
    <property type="molecule type" value="Genomic_DNA"/>
</dbReference>